<reference evidence="1" key="1">
    <citation type="submission" date="2019-08" db="EMBL/GenBank/DDBJ databases">
        <authorList>
            <person name="Kucharzyk K."/>
            <person name="Murdoch R.W."/>
            <person name="Higgins S."/>
            <person name="Loffler F."/>
        </authorList>
    </citation>
    <scope>NUCLEOTIDE SEQUENCE</scope>
</reference>
<dbReference type="AlphaFoldDB" id="A0A645G5X9"/>
<protein>
    <submittedName>
        <fullName evidence="1">Uncharacterized protein</fullName>
    </submittedName>
</protein>
<gene>
    <name evidence="1" type="ORF">SDC9_168719</name>
</gene>
<accession>A0A645G5X9</accession>
<sequence>MRIPQKFRQGIIVKMRKAFFSQSTQQGAQIVKKGRSPGFPQMCGHGSAFLPDAQADQRRHEVLLPIAQRAAVIEQIIQRRNRAVPGL</sequence>
<comment type="caution">
    <text evidence="1">The sequence shown here is derived from an EMBL/GenBank/DDBJ whole genome shotgun (WGS) entry which is preliminary data.</text>
</comment>
<evidence type="ECO:0000313" key="1">
    <source>
        <dbReference type="EMBL" id="MPN21340.1"/>
    </source>
</evidence>
<name>A0A645G5X9_9ZZZZ</name>
<organism evidence="1">
    <name type="scientific">bioreactor metagenome</name>
    <dbReference type="NCBI Taxonomy" id="1076179"/>
    <lineage>
        <taxon>unclassified sequences</taxon>
        <taxon>metagenomes</taxon>
        <taxon>ecological metagenomes</taxon>
    </lineage>
</organism>
<dbReference type="EMBL" id="VSSQ01069303">
    <property type="protein sequence ID" value="MPN21340.1"/>
    <property type="molecule type" value="Genomic_DNA"/>
</dbReference>
<proteinExistence type="predicted"/>